<protein>
    <submittedName>
        <fullName evidence="1">DUF4338 domain-containing protein</fullName>
    </submittedName>
</protein>
<evidence type="ECO:0000313" key="1">
    <source>
        <dbReference type="EMBL" id="MQL51456.1"/>
    </source>
</evidence>
<dbReference type="InterPro" id="IPR025639">
    <property type="entry name" value="DruA"/>
</dbReference>
<dbReference type="Pfam" id="PF14236">
    <property type="entry name" value="DruA"/>
    <property type="match status" value="1"/>
</dbReference>
<dbReference type="Proteomes" id="UP000441717">
    <property type="component" value="Unassembled WGS sequence"/>
</dbReference>
<dbReference type="AlphaFoldDB" id="A0A6N7IN94"/>
<organism evidence="1 2">
    <name type="scientific">Desulfofundulus thermobenzoicus</name>
    <dbReference type="NCBI Taxonomy" id="29376"/>
    <lineage>
        <taxon>Bacteria</taxon>
        <taxon>Bacillati</taxon>
        <taxon>Bacillota</taxon>
        <taxon>Clostridia</taxon>
        <taxon>Eubacteriales</taxon>
        <taxon>Peptococcaceae</taxon>
        <taxon>Desulfofundulus</taxon>
    </lineage>
</organism>
<dbReference type="OrthoDB" id="1803973at2"/>
<evidence type="ECO:0000313" key="2">
    <source>
        <dbReference type="Proteomes" id="UP000441717"/>
    </source>
</evidence>
<accession>A0A6N7IN94</accession>
<gene>
    <name evidence="1" type="ORF">GFC01_04095</name>
</gene>
<proteinExistence type="predicted"/>
<dbReference type="EMBL" id="WHYR01000007">
    <property type="protein sequence ID" value="MQL51456.1"/>
    <property type="molecule type" value="Genomic_DNA"/>
</dbReference>
<comment type="caution">
    <text evidence="1">The sequence shown here is derived from an EMBL/GenBank/DDBJ whole genome shotgun (WGS) entry which is preliminary data.</text>
</comment>
<dbReference type="RefSeq" id="WP_152945384.1">
    <property type="nucleotide sequence ID" value="NZ_WHYR01000007.1"/>
</dbReference>
<name>A0A6N7IN94_9FIRM</name>
<keyword evidence="2" id="KW-1185">Reference proteome</keyword>
<sequence length="101" mass="11281">MALLNGQWVALVGWGAAALKNGPREKWLGRSSEQKKQRLNYVVNNQRFLILPNVRIKNLASKVLALKTKRLAADWLAAFGYPVLLAETFVGHRRFAGTCCS</sequence>
<reference evidence="1 2" key="1">
    <citation type="submission" date="2019-10" db="EMBL/GenBank/DDBJ databases">
        <title>Comparative genomics of sulfur disproportionating microorganisms.</title>
        <authorList>
            <person name="Ward L.M."/>
            <person name="Bertran E."/>
            <person name="Johnston D."/>
        </authorList>
    </citation>
    <scope>NUCLEOTIDE SEQUENCE [LARGE SCALE GENOMIC DNA]</scope>
    <source>
        <strain evidence="1 2">DSM 14055</strain>
    </source>
</reference>